<dbReference type="Gene3D" id="1.10.287.510">
    <property type="entry name" value="Helix hairpin bin"/>
    <property type="match status" value="1"/>
</dbReference>
<dbReference type="PANTHER" id="PTHR32114">
    <property type="entry name" value="ABC TRANSPORTER ABCH.3"/>
    <property type="match status" value="1"/>
</dbReference>
<dbReference type="STRING" id="1707952.A6A03_18305"/>
<dbReference type="SUPFAM" id="SSF52540">
    <property type="entry name" value="P-loop containing nucleoside triphosphate hydrolases"/>
    <property type="match status" value="2"/>
</dbReference>
<evidence type="ECO:0000259" key="5">
    <source>
        <dbReference type="Pfam" id="PF13476"/>
    </source>
</evidence>
<dbReference type="Proteomes" id="UP000078287">
    <property type="component" value="Unassembled WGS sequence"/>
</dbReference>
<dbReference type="OrthoDB" id="9795626at2"/>
<feature type="coiled-coil region" evidence="4">
    <location>
        <begin position="624"/>
        <end position="688"/>
    </location>
</feature>
<gene>
    <name evidence="6" type="ORF">A6A03_18305</name>
</gene>
<dbReference type="InterPro" id="IPR027417">
    <property type="entry name" value="P-loop_NTPase"/>
</dbReference>
<evidence type="ECO:0000256" key="4">
    <source>
        <dbReference type="SAM" id="Coils"/>
    </source>
</evidence>
<keyword evidence="4" id="KW-0175">Coiled coil</keyword>
<dbReference type="InterPro" id="IPR038729">
    <property type="entry name" value="Rad50/SbcC_AAA"/>
</dbReference>
<sequence>MIPLQLALRNFMCYRADDDGAPLRLDLDGLHVLCLSGENGAGKSTLLDAITWALWGEARSADDELIAQGETEMMVELVFALDGRKYRVIRQRQRGRSTGKGTSSGKTWLDVQSFDGAAWRPIGENTIRETQAKINDLLRMSYRTFINASFLLQGRADEFTSTTAAERKEVLAEILDLAEYAALEQRARERVRSLEAETIKVRGQLESLQPIAAKVPFWQQAVADASQRREQLQATRAALETAYTTAFTRLRELEALAQRHRELHNRLTTLTSEIQRHERDLTELSQRIAHAEQVIAKRPVIEQGLAELAAARAELDRLEELRTRFDELTARKNELREAWRAERDRLKEELSRAEQTRDRLRADVARLAELRTQEEQLQQRLRELAPLHAQLVRAQAQRTELEQQLNRIRDLATRQTILRNQLEQRTTALHAELTRYQQDQRRLAEQLAKAAQWQAELAAAQAAHAAARELEAQQQVRRTHEQATVDTLSAARAAAEQTRHAIAKLRENQALLATAGGACPVCRHQLDPAETEHVIAHYQTELAELHGRITQAEAKAQAAEQALANLRAAIATGERELTKLRQQAAAAESLERQLAQVAVWEAEQHALAQQIASLTERLAAGEIEPAIQAELAALEGQLAELSDEAGLRRDLAMAHDEISTLERQLREQSRLEGQLESCRREMARLQTAPDALPAAEAAVAEVARQLAENDFAHEIQTAGRQVAAAIEALGYQPELLEAARATARALTRWEQEERELLLAEQRYASDTKLREQTQSLRDHAERERRTVQSEADALASQVTALPAVKAEVTQLAQQINDTDRALQAAERDLAEKQAYLRQAEAAAAELEALQAQEQHLRERTALFAELAEAFGKKGVQAMLIETAIPQLEDEANRLLARLTDGQMHLRFEMQRDTKKGDTVETLDVHISDALGTRKYAAFSGGEAMRVNFAIRIALSRLLAHRAGARLETLVIDEGFGTLDADGRERMVEAITAIQRDFARIIVITHIDDLKDRFPAALEIRKTPLGSRWELRA</sequence>
<dbReference type="Gene3D" id="3.40.50.300">
    <property type="entry name" value="P-loop containing nucleotide triphosphate hydrolases"/>
    <property type="match status" value="2"/>
</dbReference>
<dbReference type="PANTHER" id="PTHR32114:SF2">
    <property type="entry name" value="ABC TRANSPORTER ABCH.3"/>
    <property type="match status" value="1"/>
</dbReference>
<name>A0A178M4W8_9CHLR</name>
<dbReference type="SUPFAM" id="SSF75712">
    <property type="entry name" value="Rad50 coiled-coil Zn hook"/>
    <property type="match status" value="1"/>
</dbReference>
<dbReference type="Pfam" id="PF13476">
    <property type="entry name" value="AAA_23"/>
    <property type="match status" value="1"/>
</dbReference>
<proteinExistence type="inferred from homology"/>
<dbReference type="AlphaFoldDB" id="A0A178M4W8"/>
<evidence type="ECO:0000256" key="3">
    <source>
        <dbReference type="ARBA" id="ARBA00013368"/>
    </source>
</evidence>
<evidence type="ECO:0000313" key="6">
    <source>
        <dbReference type="EMBL" id="OAN43603.1"/>
    </source>
</evidence>
<evidence type="ECO:0000313" key="7">
    <source>
        <dbReference type="Proteomes" id="UP000078287"/>
    </source>
</evidence>
<organism evidence="6 7">
    <name type="scientific">Chloroflexus islandicus</name>
    <dbReference type="NCBI Taxonomy" id="1707952"/>
    <lineage>
        <taxon>Bacteria</taxon>
        <taxon>Bacillati</taxon>
        <taxon>Chloroflexota</taxon>
        <taxon>Chloroflexia</taxon>
        <taxon>Chloroflexales</taxon>
        <taxon>Chloroflexineae</taxon>
        <taxon>Chloroflexaceae</taxon>
        <taxon>Chloroflexus</taxon>
    </lineage>
</organism>
<dbReference type="EMBL" id="LWQS01000079">
    <property type="protein sequence ID" value="OAN43603.1"/>
    <property type="molecule type" value="Genomic_DNA"/>
</dbReference>
<dbReference type="RefSeq" id="WP_066790108.1">
    <property type="nucleotide sequence ID" value="NZ_LWQS01000079.1"/>
</dbReference>
<comment type="similarity">
    <text evidence="1">Belongs to the SMC family. SbcC subfamily.</text>
</comment>
<accession>A0A178M4W8</accession>
<dbReference type="GO" id="GO:0006302">
    <property type="term" value="P:double-strand break repair"/>
    <property type="evidence" value="ECO:0007669"/>
    <property type="project" value="InterPro"/>
</dbReference>
<protein>
    <recommendedName>
        <fullName evidence="3">Nuclease SbcCD subunit C</fullName>
    </recommendedName>
</protein>
<feature type="coiled-coil region" evidence="4">
    <location>
        <begin position="770"/>
        <end position="859"/>
    </location>
</feature>
<evidence type="ECO:0000256" key="2">
    <source>
        <dbReference type="ARBA" id="ARBA00011322"/>
    </source>
</evidence>
<feature type="domain" description="Rad50/SbcC-type AAA" evidence="5">
    <location>
        <begin position="6"/>
        <end position="208"/>
    </location>
</feature>
<comment type="caution">
    <text evidence="6">The sequence shown here is derived from an EMBL/GenBank/DDBJ whole genome shotgun (WGS) entry which is preliminary data.</text>
</comment>
<reference evidence="6 7" key="1">
    <citation type="submission" date="2016-04" db="EMBL/GenBank/DDBJ databases">
        <title>Chloroflexus islandicus sp. nov., a thermophilic filamentous anoxygenic phototrophic bacterium from geyser Strokkur (Iceland).</title>
        <authorList>
            <person name="Gaisin V.A."/>
            <person name="Kalashnikov A.M."/>
            <person name="Sukhacheva M.V."/>
            <person name="Grouzdev D.S."/>
            <person name="Ivanov T.M."/>
            <person name="Kuznetsov B."/>
            <person name="Gorlenko V.M."/>
        </authorList>
    </citation>
    <scope>NUCLEOTIDE SEQUENCE [LARGE SCALE GENOMIC DNA]</scope>
    <source>
        <strain evidence="7">isl-2</strain>
    </source>
</reference>
<dbReference type="Pfam" id="PF13558">
    <property type="entry name" value="SbcC_Walker_B"/>
    <property type="match status" value="1"/>
</dbReference>
<evidence type="ECO:0000256" key="1">
    <source>
        <dbReference type="ARBA" id="ARBA00006930"/>
    </source>
</evidence>
<feature type="coiled-coil region" evidence="4">
    <location>
        <begin position="535"/>
        <end position="590"/>
    </location>
</feature>
<dbReference type="GO" id="GO:0016887">
    <property type="term" value="F:ATP hydrolysis activity"/>
    <property type="evidence" value="ECO:0007669"/>
    <property type="project" value="InterPro"/>
</dbReference>
<feature type="coiled-coil region" evidence="4">
    <location>
        <begin position="222"/>
        <end position="508"/>
    </location>
</feature>
<comment type="subunit">
    <text evidence="2">Heterodimer of SbcC and SbcD.</text>
</comment>
<keyword evidence="7" id="KW-1185">Reference proteome</keyword>